<evidence type="ECO:0000313" key="2">
    <source>
        <dbReference type="Proteomes" id="UP000886689"/>
    </source>
</evidence>
<evidence type="ECO:0008006" key="3">
    <source>
        <dbReference type="Google" id="ProtNLM"/>
    </source>
</evidence>
<name>A0A9D7K0G7_9PROT</name>
<dbReference type="Proteomes" id="UP000886689">
    <property type="component" value="Unassembled WGS sequence"/>
</dbReference>
<accession>A0A9D7K0G7</accession>
<protein>
    <recommendedName>
        <fullName evidence="3">Formylmethanofuran dehydrogenase subunit E domain-containing protein</fullName>
    </recommendedName>
</protein>
<dbReference type="EMBL" id="JADJUC010000007">
    <property type="protein sequence ID" value="MBK8524210.1"/>
    <property type="molecule type" value="Genomic_DNA"/>
</dbReference>
<proteinExistence type="predicted"/>
<gene>
    <name evidence="1" type="ORF">IPL58_08815</name>
</gene>
<reference evidence="1" key="1">
    <citation type="submission" date="2020-10" db="EMBL/GenBank/DDBJ databases">
        <title>Connecting structure to function with the recovery of over 1000 high-quality activated sludge metagenome-assembled genomes encoding full-length rRNA genes using long-read sequencing.</title>
        <authorList>
            <person name="Singleton C.M."/>
            <person name="Petriglieri F."/>
            <person name="Kristensen J.M."/>
            <person name="Kirkegaard R.H."/>
            <person name="Michaelsen T.Y."/>
            <person name="Andersen M.H."/>
            <person name="Karst S.M."/>
            <person name="Dueholm M.S."/>
            <person name="Nielsen P.H."/>
            <person name="Albertsen M."/>
        </authorList>
    </citation>
    <scope>NUCLEOTIDE SEQUENCE</scope>
    <source>
        <strain evidence="1">Hirt_18-Q3-R61-65_BATAC.395</strain>
    </source>
</reference>
<dbReference type="AlphaFoldDB" id="A0A9D7K0G7"/>
<evidence type="ECO:0000313" key="1">
    <source>
        <dbReference type="EMBL" id="MBK8524210.1"/>
    </source>
</evidence>
<sequence length="200" mass="21171">MTFPAFFDAVPPLTLHDPLAEILGAAKGGLIEYHFADAVRLAGHSCPTVAGAWLMTTRALRALYGDTVPERGGVEVAFGDGQTGGVTGVIASIATLLTGAAGVGGFKGLGGRFSRRDLLSFDVAGVEDIRFTRRDTGASVQVALDLSPVPGDPRMGMLLPVLLSGRASAEEKQLFGELWQDRVRRILIDFHDDPRLVTLA</sequence>
<comment type="caution">
    <text evidence="1">The sequence shown here is derived from an EMBL/GenBank/DDBJ whole genome shotgun (WGS) entry which is preliminary data.</text>
</comment>
<organism evidence="1 2">
    <name type="scientific">Candidatus Proximibacter danicus</name>
    <dbReference type="NCBI Taxonomy" id="2954365"/>
    <lineage>
        <taxon>Bacteria</taxon>
        <taxon>Pseudomonadati</taxon>
        <taxon>Pseudomonadota</taxon>
        <taxon>Betaproteobacteria</taxon>
        <taxon>Candidatus Proximibacter</taxon>
    </lineage>
</organism>